<dbReference type="GO" id="GO:0006227">
    <property type="term" value="P:dUDP biosynthetic process"/>
    <property type="evidence" value="ECO:0007669"/>
    <property type="project" value="TreeGrafter"/>
</dbReference>
<evidence type="ECO:0000259" key="10">
    <source>
        <dbReference type="Pfam" id="PF02223"/>
    </source>
</evidence>
<evidence type="ECO:0000256" key="1">
    <source>
        <dbReference type="ARBA" id="ARBA00004992"/>
    </source>
</evidence>
<evidence type="ECO:0000256" key="5">
    <source>
        <dbReference type="ARBA" id="ARBA00022679"/>
    </source>
</evidence>
<dbReference type="FunFam" id="3.40.50.300:FF:000679">
    <property type="entry name" value="Thymidylate kinase"/>
    <property type="match status" value="1"/>
</dbReference>
<reference evidence="11 12" key="1">
    <citation type="journal article" date="2018" name="BMC Genomics">
        <title>Genomic evidence for intraspecific hybridization in a clonal and extremely halotolerant yeast.</title>
        <authorList>
            <person name="Gostincar C."/>
            <person name="Stajich J.E."/>
            <person name="Zupancic J."/>
            <person name="Zalar P."/>
            <person name="Gunde-Cimerman N."/>
        </authorList>
    </citation>
    <scope>NUCLEOTIDE SEQUENCE [LARGE SCALE GENOMIC DNA]</scope>
    <source>
        <strain evidence="11 12">EXF-6656</strain>
    </source>
</reference>
<keyword evidence="9" id="KW-0067">ATP-binding</keyword>
<evidence type="ECO:0000256" key="8">
    <source>
        <dbReference type="ARBA" id="ARBA00022777"/>
    </source>
</evidence>
<keyword evidence="8" id="KW-0418">Kinase</keyword>
<dbReference type="Pfam" id="PF02223">
    <property type="entry name" value="Thymidylate_kin"/>
    <property type="match status" value="1"/>
</dbReference>
<evidence type="ECO:0000256" key="4">
    <source>
        <dbReference type="ARBA" id="ARBA00017144"/>
    </source>
</evidence>
<accession>A0A3M6WU44</accession>
<dbReference type="GO" id="GO:0004798">
    <property type="term" value="F:dTMP kinase activity"/>
    <property type="evidence" value="ECO:0007669"/>
    <property type="project" value="UniProtKB-EC"/>
</dbReference>
<dbReference type="InterPro" id="IPR018095">
    <property type="entry name" value="Thymidylate_kin_CS"/>
</dbReference>
<dbReference type="InterPro" id="IPR018094">
    <property type="entry name" value="Thymidylate_kinase"/>
</dbReference>
<dbReference type="GO" id="GO:0005634">
    <property type="term" value="C:nucleus"/>
    <property type="evidence" value="ECO:0007669"/>
    <property type="project" value="TreeGrafter"/>
</dbReference>
<comment type="similarity">
    <text evidence="2">Belongs to the thymidylate kinase family.</text>
</comment>
<dbReference type="PANTHER" id="PTHR10344:SF1">
    <property type="entry name" value="THYMIDYLATE KINASE"/>
    <property type="match status" value="1"/>
</dbReference>
<comment type="pathway">
    <text evidence="1">Pyrimidine metabolism; dTTP biosynthesis.</text>
</comment>
<dbReference type="InterPro" id="IPR027417">
    <property type="entry name" value="P-loop_NTPase"/>
</dbReference>
<dbReference type="InterPro" id="IPR039430">
    <property type="entry name" value="Thymidylate_kin-like_dom"/>
</dbReference>
<keyword evidence="5" id="KW-0808">Transferase</keyword>
<comment type="caution">
    <text evidence="11">The sequence shown here is derived from an EMBL/GenBank/DDBJ whole genome shotgun (WGS) entry which is preliminary data.</text>
</comment>
<dbReference type="GO" id="GO:0006233">
    <property type="term" value="P:dTDP biosynthetic process"/>
    <property type="evidence" value="ECO:0007669"/>
    <property type="project" value="InterPro"/>
</dbReference>
<evidence type="ECO:0000256" key="6">
    <source>
        <dbReference type="ARBA" id="ARBA00022727"/>
    </source>
</evidence>
<dbReference type="EMBL" id="QWIJ01000460">
    <property type="protein sequence ID" value="RMX82097.1"/>
    <property type="molecule type" value="Genomic_DNA"/>
</dbReference>
<dbReference type="Gene3D" id="3.40.50.300">
    <property type="entry name" value="P-loop containing nucleotide triphosphate hydrolases"/>
    <property type="match status" value="1"/>
</dbReference>
<protein>
    <recommendedName>
        <fullName evidence="4">Thymidylate kinase</fullName>
        <ecNumber evidence="3">2.7.4.9</ecNumber>
    </recommendedName>
</protein>
<dbReference type="Proteomes" id="UP000281245">
    <property type="component" value="Unassembled WGS sequence"/>
</dbReference>
<evidence type="ECO:0000256" key="3">
    <source>
        <dbReference type="ARBA" id="ARBA00012980"/>
    </source>
</evidence>
<organism evidence="11 12">
    <name type="scientific">Hortaea werneckii</name>
    <name type="common">Black yeast</name>
    <name type="synonym">Cladosporium werneckii</name>
    <dbReference type="NCBI Taxonomy" id="91943"/>
    <lineage>
        <taxon>Eukaryota</taxon>
        <taxon>Fungi</taxon>
        <taxon>Dikarya</taxon>
        <taxon>Ascomycota</taxon>
        <taxon>Pezizomycotina</taxon>
        <taxon>Dothideomycetes</taxon>
        <taxon>Dothideomycetidae</taxon>
        <taxon>Mycosphaerellales</taxon>
        <taxon>Teratosphaeriaceae</taxon>
        <taxon>Hortaea</taxon>
    </lineage>
</organism>
<dbReference type="SUPFAM" id="SSF52540">
    <property type="entry name" value="P-loop containing nucleoside triphosphate hydrolases"/>
    <property type="match status" value="1"/>
</dbReference>
<sequence length="271" mass="30445">MPNAPSGPWKTRPSLKQYRLQPFGTTSGTHCTLAAFVDSTHQQLSRPNMSTQNQVKRGKFIALEGLDRSGKSTQCSRLVTRLRNENHEVEHLRFPDRTTPTGQIIASYLTGSVQLDDRAIHLLFSANRWEKAKRIESLIESGVDVVCDRYYYSGCVYTAAKGIAGMNLDWCRNPEIGLPRPDVCIFLDVSAEVAEQRGGFGGERYEKAEMQARVRSLFGELREHPDEKSDIVTVDAGANVDEVERTIKEVVEKASFLVEETMTPLRKVAPW</sequence>
<evidence type="ECO:0000256" key="2">
    <source>
        <dbReference type="ARBA" id="ARBA00009776"/>
    </source>
</evidence>
<gene>
    <name evidence="11" type="ORF">D0869_06309</name>
</gene>
<evidence type="ECO:0000313" key="11">
    <source>
        <dbReference type="EMBL" id="RMX82097.1"/>
    </source>
</evidence>
<dbReference type="GO" id="GO:0006235">
    <property type="term" value="P:dTTP biosynthetic process"/>
    <property type="evidence" value="ECO:0007669"/>
    <property type="project" value="TreeGrafter"/>
</dbReference>
<name>A0A3M6WU44_HORWE</name>
<evidence type="ECO:0000256" key="9">
    <source>
        <dbReference type="ARBA" id="ARBA00022840"/>
    </source>
</evidence>
<keyword evidence="7" id="KW-0547">Nucleotide-binding</keyword>
<dbReference type="HAMAP" id="MF_00165">
    <property type="entry name" value="Thymidylate_kinase"/>
    <property type="match status" value="1"/>
</dbReference>
<feature type="domain" description="Thymidylate kinase-like" evidence="10">
    <location>
        <begin position="63"/>
        <end position="247"/>
    </location>
</feature>
<dbReference type="GO" id="GO:0004550">
    <property type="term" value="F:nucleoside diphosphate kinase activity"/>
    <property type="evidence" value="ECO:0007669"/>
    <property type="project" value="TreeGrafter"/>
</dbReference>
<dbReference type="PANTHER" id="PTHR10344">
    <property type="entry name" value="THYMIDYLATE KINASE"/>
    <property type="match status" value="1"/>
</dbReference>
<dbReference type="VEuPathDB" id="FungiDB:BTJ68_08367"/>
<dbReference type="AlphaFoldDB" id="A0A3M6WU44"/>
<dbReference type="GO" id="GO:0005524">
    <property type="term" value="F:ATP binding"/>
    <property type="evidence" value="ECO:0007669"/>
    <property type="project" value="UniProtKB-KW"/>
</dbReference>
<keyword evidence="6" id="KW-0545">Nucleotide biosynthesis</keyword>
<dbReference type="EC" id="2.7.4.9" evidence="3"/>
<evidence type="ECO:0000313" key="12">
    <source>
        <dbReference type="Proteomes" id="UP000281245"/>
    </source>
</evidence>
<evidence type="ECO:0000256" key="7">
    <source>
        <dbReference type="ARBA" id="ARBA00022741"/>
    </source>
</evidence>
<dbReference type="NCBIfam" id="TIGR00041">
    <property type="entry name" value="DTMP_kinase"/>
    <property type="match status" value="1"/>
</dbReference>
<dbReference type="CDD" id="cd01672">
    <property type="entry name" value="TMPK"/>
    <property type="match status" value="1"/>
</dbReference>
<dbReference type="OrthoDB" id="425602at2759"/>
<dbReference type="PROSITE" id="PS01331">
    <property type="entry name" value="THYMIDYLATE_KINASE"/>
    <property type="match status" value="1"/>
</dbReference>
<proteinExistence type="inferred from homology"/>
<dbReference type="GO" id="GO:0005829">
    <property type="term" value="C:cytosol"/>
    <property type="evidence" value="ECO:0007669"/>
    <property type="project" value="TreeGrafter"/>
</dbReference>